<dbReference type="EMBL" id="LCAN01000034">
    <property type="protein sequence ID" value="KKR91617.1"/>
    <property type="molecule type" value="Genomic_DNA"/>
</dbReference>
<sequence>RPREKLFEKGPQALKDYELLAILLRTGYEGKSALEVAQRILSQHSLEALFSLSIDQLKKLKGVGLSRAAIISAGYELSKRAGDGNSLHAITSITDILPVIQELRTKNREHLVALYLNARNHLIEKQTISIGSVTEGIVHPREVFSPALKLNAVHIILSHNHPSGDPSPSLDDIAITKRLIKAGKLLGIELLDHVIVSKENHYSFREDGLI</sequence>
<dbReference type="CDD" id="cd08071">
    <property type="entry name" value="MPN_DUF2466"/>
    <property type="match status" value="1"/>
</dbReference>
<dbReference type="InterPro" id="IPR037518">
    <property type="entry name" value="MPN"/>
</dbReference>
<dbReference type="PATRIC" id="fig|1618474.3.peg.926"/>
<name>A0A0G0XUP7_9BACT</name>
<organism evidence="8 9">
    <name type="scientific">Candidatus Roizmanbacteria bacterium GW2011_GWA1_41_13</name>
    <dbReference type="NCBI Taxonomy" id="1618474"/>
    <lineage>
        <taxon>Bacteria</taxon>
        <taxon>Candidatus Roizmaniibacteriota</taxon>
    </lineage>
</organism>
<dbReference type="AlphaFoldDB" id="A0A0G0XUP7"/>
<dbReference type="PROSITE" id="PS50249">
    <property type="entry name" value="MPN"/>
    <property type="match status" value="1"/>
</dbReference>
<dbReference type="NCBIfam" id="TIGR00608">
    <property type="entry name" value="radc"/>
    <property type="match status" value="1"/>
</dbReference>
<dbReference type="Pfam" id="PF04002">
    <property type="entry name" value="RadC"/>
    <property type="match status" value="1"/>
</dbReference>
<dbReference type="InterPro" id="IPR046778">
    <property type="entry name" value="UPF0758_N"/>
</dbReference>
<evidence type="ECO:0000259" key="7">
    <source>
        <dbReference type="PROSITE" id="PS50249"/>
    </source>
</evidence>
<keyword evidence="4" id="KW-0862">Zinc</keyword>
<evidence type="ECO:0000313" key="9">
    <source>
        <dbReference type="Proteomes" id="UP000034961"/>
    </source>
</evidence>
<dbReference type="PROSITE" id="PS01302">
    <property type="entry name" value="UPF0758"/>
    <property type="match status" value="1"/>
</dbReference>
<evidence type="ECO:0000256" key="2">
    <source>
        <dbReference type="ARBA" id="ARBA00022723"/>
    </source>
</evidence>
<evidence type="ECO:0000256" key="5">
    <source>
        <dbReference type="ARBA" id="ARBA00023049"/>
    </source>
</evidence>
<keyword evidence="5" id="KW-0482">Metalloprotease</keyword>
<evidence type="ECO:0000313" key="8">
    <source>
        <dbReference type="EMBL" id="KKR91617.1"/>
    </source>
</evidence>
<dbReference type="GO" id="GO:0006508">
    <property type="term" value="P:proteolysis"/>
    <property type="evidence" value="ECO:0007669"/>
    <property type="project" value="UniProtKB-KW"/>
</dbReference>
<comment type="similarity">
    <text evidence="6">Belongs to the UPF0758 family.</text>
</comment>
<dbReference type="PANTHER" id="PTHR30471">
    <property type="entry name" value="DNA REPAIR PROTEIN RADC"/>
    <property type="match status" value="1"/>
</dbReference>
<evidence type="ECO:0000256" key="4">
    <source>
        <dbReference type="ARBA" id="ARBA00022833"/>
    </source>
</evidence>
<gene>
    <name evidence="8" type="ORF">UU41_C0034G0001</name>
</gene>
<keyword evidence="2" id="KW-0479">Metal-binding</keyword>
<keyword evidence="3" id="KW-0378">Hydrolase</keyword>
<dbReference type="InterPro" id="IPR020891">
    <property type="entry name" value="UPF0758_CS"/>
</dbReference>
<dbReference type="Pfam" id="PF20582">
    <property type="entry name" value="UPF0758_N"/>
    <property type="match status" value="1"/>
</dbReference>
<dbReference type="GO" id="GO:0046872">
    <property type="term" value="F:metal ion binding"/>
    <property type="evidence" value="ECO:0007669"/>
    <property type="project" value="UniProtKB-KW"/>
</dbReference>
<comment type="caution">
    <text evidence="8">The sequence shown here is derived from an EMBL/GenBank/DDBJ whole genome shotgun (WGS) entry which is preliminary data.</text>
</comment>
<evidence type="ECO:0000256" key="6">
    <source>
        <dbReference type="RuleBase" id="RU003797"/>
    </source>
</evidence>
<dbReference type="NCBIfam" id="NF000642">
    <property type="entry name" value="PRK00024.1"/>
    <property type="match status" value="1"/>
</dbReference>
<dbReference type="PANTHER" id="PTHR30471:SF3">
    <property type="entry name" value="UPF0758 PROTEIN YEES-RELATED"/>
    <property type="match status" value="1"/>
</dbReference>
<keyword evidence="1" id="KW-0645">Protease</keyword>
<evidence type="ECO:0000256" key="1">
    <source>
        <dbReference type="ARBA" id="ARBA00022670"/>
    </source>
</evidence>
<reference evidence="8 9" key="1">
    <citation type="journal article" date="2015" name="Nature">
        <title>rRNA introns, odd ribosomes, and small enigmatic genomes across a large radiation of phyla.</title>
        <authorList>
            <person name="Brown C.T."/>
            <person name="Hug L.A."/>
            <person name="Thomas B.C."/>
            <person name="Sharon I."/>
            <person name="Castelle C.J."/>
            <person name="Singh A."/>
            <person name="Wilkins M.J."/>
            <person name="Williams K.H."/>
            <person name="Banfield J.F."/>
        </authorList>
    </citation>
    <scope>NUCLEOTIDE SEQUENCE [LARGE SCALE GENOMIC DNA]</scope>
</reference>
<dbReference type="Proteomes" id="UP000034961">
    <property type="component" value="Unassembled WGS sequence"/>
</dbReference>
<accession>A0A0G0XUP7</accession>
<dbReference type="GO" id="GO:0008237">
    <property type="term" value="F:metallopeptidase activity"/>
    <property type="evidence" value="ECO:0007669"/>
    <property type="project" value="UniProtKB-KW"/>
</dbReference>
<feature type="domain" description="MPN" evidence="7">
    <location>
        <begin position="85"/>
        <end position="210"/>
    </location>
</feature>
<feature type="non-terminal residue" evidence="8">
    <location>
        <position position="1"/>
    </location>
</feature>
<protein>
    <submittedName>
        <fullName evidence="8">Repair protein RadC protein</fullName>
    </submittedName>
</protein>
<proteinExistence type="inferred from homology"/>
<dbReference type="InterPro" id="IPR025657">
    <property type="entry name" value="RadC_JAB"/>
</dbReference>
<dbReference type="Gene3D" id="3.40.140.10">
    <property type="entry name" value="Cytidine Deaminase, domain 2"/>
    <property type="match status" value="1"/>
</dbReference>
<dbReference type="InterPro" id="IPR001405">
    <property type="entry name" value="UPF0758"/>
</dbReference>
<evidence type="ECO:0000256" key="3">
    <source>
        <dbReference type="ARBA" id="ARBA00022801"/>
    </source>
</evidence>